<gene>
    <name evidence="1" type="ORF">BDN72DRAFT_865206</name>
</gene>
<evidence type="ECO:0000313" key="2">
    <source>
        <dbReference type="Proteomes" id="UP000308600"/>
    </source>
</evidence>
<dbReference type="Proteomes" id="UP000308600">
    <property type="component" value="Unassembled WGS sequence"/>
</dbReference>
<evidence type="ECO:0000313" key="1">
    <source>
        <dbReference type="EMBL" id="TFK59369.1"/>
    </source>
</evidence>
<organism evidence="1 2">
    <name type="scientific">Pluteus cervinus</name>
    <dbReference type="NCBI Taxonomy" id="181527"/>
    <lineage>
        <taxon>Eukaryota</taxon>
        <taxon>Fungi</taxon>
        <taxon>Dikarya</taxon>
        <taxon>Basidiomycota</taxon>
        <taxon>Agaricomycotina</taxon>
        <taxon>Agaricomycetes</taxon>
        <taxon>Agaricomycetidae</taxon>
        <taxon>Agaricales</taxon>
        <taxon>Pluteineae</taxon>
        <taxon>Pluteaceae</taxon>
        <taxon>Pluteus</taxon>
    </lineage>
</organism>
<proteinExistence type="predicted"/>
<feature type="non-terminal residue" evidence="1">
    <location>
        <position position="1143"/>
    </location>
</feature>
<protein>
    <submittedName>
        <fullName evidence="1">Uncharacterized protein</fullName>
    </submittedName>
</protein>
<reference evidence="1 2" key="1">
    <citation type="journal article" date="2019" name="Nat. Ecol. Evol.">
        <title>Megaphylogeny resolves global patterns of mushroom evolution.</title>
        <authorList>
            <person name="Varga T."/>
            <person name="Krizsan K."/>
            <person name="Foldi C."/>
            <person name="Dima B."/>
            <person name="Sanchez-Garcia M."/>
            <person name="Sanchez-Ramirez S."/>
            <person name="Szollosi G.J."/>
            <person name="Szarkandi J.G."/>
            <person name="Papp V."/>
            <person name="Albert L."/>
            <person name="Andreopoulos W."/>
            <person name="Angelini C."/>
            <person name="Antonin V."/>
            <person name="Barry K.W."/>
            <person name="Bougher N.L."/>
            <person name="Buchanan P."/>
            <person name="Buyck B."/>
            <person name="Bense V."/>
            <person name="Catcheside P."/>
            <person name="Chovatia M."/>
            <person name="Cooper J."/>
            <person name="Damon W."/>
            <person name="Desjardin D."/>
            <person name="Finy P."/>
            <person name="Geml J."/>
            <person name="Haridas S."/>
            <person name="Hughes K."/>
            <person name="Justo A."/>
            <person name="Karasinski D."/>
            <person name="Kautmanova I."/>
            <person name="Kiss B."/>
            <person name="Kocsube S."/>
            <person name="Kotiranta H."/>
            <person name="LaButti K.M."/>
            <person name="Lechner B.E."/>
            <person name="Liimatainen K."/>
            <person name="Lipzen A."/>
            <person name="Lukacs Z."/>
            <person name="Mihaltcheva S."/>
            <person name="Morgado L.N."/>
            <person name="Niskanen T."/>
            <person name="Noordeloos M.E."/>
            <person name="Ohm R.A."/>
            <person name="Ortiz-Santana B."/>
            <person name="Ovrebo C."/>
            <person name="Racz N."/>
            <person name="Riley R."/>
            <person name="Savchenko A."/>
            <person name="Shiryaev A."/>
            <person name="Soop K."/>
            <person name="Spirin V."/>
            <person name="Szebenyi C."/>
            <person name="Tomsovsky M."/>
            <person name="Tulloss R.E."/>
            <person name="Uehling J."/>
            <person name="Grigoriev I.V."/>
            <person name="Vagvolgyi C."/>
            <person name="Papp T."/>
            <person name="Martin F.M."/>
            <person name="Miettinen O."/>
            <person name="Hibbett D.S."/>
            <person name="Nagy L.G."/>
        </authorList>
    </citation>
    <scope>NUCLEOTIDE SEQUENCE [LARGE SCALE GENOMIC DNA]</scope>
    <source>
        <strain evidence="1 2">NL-1719</strain>
    </source>
</reference>
<accession>A0ACD3A1V1</accession>
<keyword evidence="2" id="KW-1185">Reference proteome</keyword>
<dbReference type="EMBL" id="ML208999">
    <property type="protein sequence ID" value="TFK59369.1"/>
    <property type="molecule type" value="Genomic_DNA"/>
</dbReference>
<sequence length="1143" mass="125471">MGRRAKYNTPGEKKAANRLKSQRSYWKNQDEINVRRRSRYQDDIRSLSSRTTVLGTDKTEREWRAVYTVNDVKTRFEHFVGQSRYEFVNSRLQKSFEYNNEDFLAATLSRVETFLEEAQRAESEVYGLDGASEEWRVAHTLTASIRTITQALEEVSCAFLTGIEYSSQRSWSVKLDLQCEKRERAYQLCINPVELPRIIAYHLKGGGLVTWRRVLNISAREGLAAAGCALVLWLLYHCVGSEAMGSRSRSSLDQSPSGQLGCSGWWEDDTERVLGIRGCGDAVGRRGGIDAFSFATGHAKVEEGRGRMGKDGDKKTQIPAFQEAQRKKTTKRFFANVKKTFLSRWPNPRNGVKARRAQVHNWFYNNRRNQGHKVRRLKAFVIGKIRRNLQPLEIYSQKYYKERVAPRVKAEAKRLHTPKKQCLQLIRRITREVFESETPEVKQEILTETEAQKKAGKGQAREKPTPADYAAGIESLPFLLKEIGEYILEATGWVSTIYVGGPDPLSGGKLDSMSCHTGKNGEKLTFNKAFDLTPFHGFWVDHIAECYPPEIRALYAFTSEEASLEEPPNFHAADNVEEGDGYEDEDEEEGSDEEQGDDEEGENESGDEGLNAGVADFDNLYRFSQTPAPRVQLDEAAALLPITHLPNVNLAQLEVDEPLLAAVLPRVSADHLFPHNAEEIIAATQYIPPPQPAPIAIGHFDNWGYPYGPSPTFEAPPAFYADPNDFRNTILPPPPGPSPSPPGSPASDAASVLPPALARRYRTSPPHNTSGTENANTAASQVTPAVIVALQDTTSANAAVPSTTTDGNSANNASGATQPTSPSTTPKNNAAAAPKKKTAIAPQKKTTTAPNKKTTTAPQNKTAAAPKKIIKSTSKATAAAQPTPSQANAEGNTTAKKGSTRKKTQSAVTPATPATVAETIAAATAQLTSMLAGDANAQDAATPAGPLTKRKRTAIEPEAPQDVQVREKRSRVASKPRGEVVPLTMQNKRKDPVAHVIGIMLTKTRNPLISIERTTWDKQRFDSGAIFGGREGGREGKRIRQEGRGSWQHARAVFRTSCMKGRAWRAQALIHSWPLELKAVAAQSTVDLFSTSGPPGSDCNDKAERGLHQHGVQPGVSSSGELPGANVEGDTLHSRFYHFVSLK</sequence>
<name>A0ACD3A1V1_9AGAR</name>